<dbReference type="EMBL" id="AUSU01001988">
    <property type="protein sequence ID" value="EPS69746.1"/>
    <property type="molecule type" value="Genomic_DNA"/>
</dbReference>
<sequence>MEDPQPLHLSRSPPHAGCTSPEFEFSMVNDPSCPQPNLLSADELFSGGFLLPLHHLHHADAEQTSSVAAPPAAAPFPPPQPESPSVSRRWTQIFRIHERKASDSVDQATHKERRRLSGAAVAAAELNINLWPFSRSSSTGNGGSRPRAPAAARKVSSAPCSRSNSSGDSKSRKLGHSPGRGVGVYLGRTSPVWKLPRNNSGARRSNEISAKLADKDPSSSATKKTSSGSRAARVLNLNVPICIGYRNHATCSKDHKAELGIAASIDGKTSDAAAAAATTTSVNGEVRRGLTVDDEIGTAFSSRGRYVASDSIMIRNERALFVLMRAGISPCKSRIDQMQFPPRRDYWRNACRDATSGSDAYVSHIEYQFVRFFAYLYDQM</sequence>
<accession>S8CXJ0</accession>
<dbReference type="PANTHER" id="PTHR35132:SF1">
    <property type="entry name" value="SERINE_ARGININE REPETITIVE MATRIX-LIKE PROTEIN"/>
    <property type="match status" value="1"/>
</dbReference>
<evidence type="ECO:0000256" key="1">
    <source>
        <dbReference type="SAM" id="MobiDB-lite"/>
    </source>
</evidence>
<feature type="compositionally biased region" description="Low complexity" evidence="1">
    <location>
        <begin position="218"/>
        <end position="229"/>
    </location>
</feature>
<organism evidence="2 3">
    <name type="scientific">Genlisea aurea</name>
    <dbReference type="NCBI Taxonomy" id="192259"/>
    <lineage>
        <taxon>Eukaryota</taxon>
        <taxon>Viridiplantae</taxon>
        <taxon>Streptophyta</taxon>
        <taxon>Embryophyta</taxon>
        <taxon>Tracheophyta</taxon>
        <taxon>Spermatophyta</taxon>
        <taxon>Magnoliopsida</taxon>
        <taxon>eudicotyledons</taxon>
        <taxon>Gunneridae</taxon>
        <taxon>Pentapetalae</taxon>
        <taxon>asterids</taxon>
        <taxon>lamiids</taxon>
        <taxon>Lamiales</taxon>
        <taxon>Lentibulariaceae</taxon>
        <taxon>Genlisea</taxon>
    </lineage>
</organism>
<keyword evidence="3" id="KW-1185">Reference proteome</keyword>
<reference evidence="2 3" key="1">
    <citation type="journal article" date="2013" name="BMC Genomics">
        <title>The miniature genome of a carnivorous plant Genlisea aurea contains a low number of genes and short non-coding sequences.</title>
        <authorList>
            <person name="Leushkin E.V."/>
            <person name="Sutormin R.A."/>
            <person name="Nabieva E.R."/>
            <person name="Penin A.A."/>
            <person name="Kondrashov A.S."/>
            <person name="Logacheva M.D."/>
        </authorList>
    </citation>
    <scope>NUCLEOTIDE SEQUENCE [LARGE SCALE GENOMIC DNA]</scope>
</reference>
<comment type="caution">
    <text evidence="2">The sequence shown here is derived from an EMBL/GenBank/DDBJ whole genome shotgun (WGS) entry which is preliminary data.</text>
</comment>
<feature type="region of interest" description="Disordered" evidence="1">
    <location>
        <begin position="132"/>
        <end position="229"/>
    </location>
</feature>
<feature type="region of interest" description="Disordered" evidence="1">
    <location>
        <begin position="97"/>
        <end position="116"/>
    </location>
</feature>
<evidence type="ECO:0000313" key="3">
    <source>
        <dbReference type="Proteomes" id="UP000015453"/>
    </source>
</evidence>
<dbReference type="PANTHER" id="PTHR35132">
    <property type="entry name" value="SERINE/ARGININE REPETITIVE MATRIX-LIKE PROTEIN"/>
    <property type="match status" value="1"/>
</dbReference>
<feature type="compositionally biased region" description="Low complexity" evidence="1">
    <location>
        <begin position="134"/>
        <end position="168"/>
    </location>
</feature>
<evidence type="ECO:0000313" key="2">
    <source>
        <dbReference type="EMBL" id="EPS69746.1"/>
    </source>
</evidence>
<protein>
    <submittedName>
        <fullName evidence="2">Uncharacterized protein</fullName>
    </submittedName>
</protein>
<dbReference type="Proteomes" id="UP000015453">
    <property type="component" value="Unassembled WGS sequence"/>
</dbReference>
<proteinExistence type="predicted"/>
<dbReference type="AlphaFoldDB" id="S8CXJ0"/>
<feature type="region of interest" description="Disordered" evidence="1">
    <location>
        <begin position="62"/>
        <end position="88"/>
    </location>
</feature>
<dbReference type="OrthoDB" id="1933735at2759"/>
<name>S8CXJ0_9LAMI</name>
<gene>
    <name evidence="2" type="ORF">M569_05018</name>
</gene>
<feature type="region of interest" description="Disordered" evidence="1">
    <location>
        <begin position="1"/>
        <end position="23"/>
    </location>
</feature>
<feature type="compositionally biased region" description="Pro residues" evidence="1">
    <location>
        <begin position="72"/>
        <end position="82"/>
    </location>
</feature>